<proteinExistence type="predicted"/>
<evidence type="ECO:0000313" key="2">
    <source>
        <dbReference type="EMBL" id="CAI5447403.1"/>
    </source>
</evidence>
<organism evidence="2 3">
    <name type="scientific">Caenorhabditis angaria</name>
    <dbReference type="NCBI Taxonomy" id="860376"/>
    <lineage>
        <taxon>Eukaryota</taxon>
        <taxon>Metazoa</taxon>
        <taxon>Ecdysozoa</taxon>
        <taxon>Nematoda</taxon>
        <taxon>Chromadorea</taxon>
        <taxon>Rhabditida</taxon>
        <taxon>Rhabditina</taxon>
        <taxon>Rhabditomorpha</taxon>
        <taxon>Rhabditoidea</taxon>
        <taxon>Rhabditidae</taxon>
        <taxon>Peloderinae</taxon>
        <taxon>Caenorhabditis</taxon>
    </lineage>
</organism>
<evidence type="ECO:0000313" key="3">
    <source>
        <dbReference type="Proteomes" id="UP001152747"/>
    </source>
</evidence>
<name>A0A9P1IN69_9PELO</name>
<comment type="caution">
    <text evidence="2">The sequence shown here is derived from an EMBL/GenBank/DDBJ whole genome shotgun (WGS) entry which is preliminary data.</text>
</comment>
<gene>
    <name evidence="2" type="ORF">CAMP_LOCUS10040</name>
</gene>
<feature type="region of interest" description="Disordered" evidence="1">
    <location>
        <begin position="81"/>
        <end position="107"/>
    </location>
</feature>
<dbReference type="Proteomes" id="UP001152747">
    <property type="component" value="Unassembled WGS sequence"/>
</dbReference>
<protein>
    <submittedName>
        <fullName evidence="2">Uncharacterized protein</fullName>
    </submittedName>
</protein>
<evidence type="ECO:0000256" key="1">
    <source>
        <dbReference type="SAM" id="MobiDB-lite"/>
    </source>
</evidence>
<feature type="region of interest" description="Disordered" evidence="1">
    <location>
        <begin position="39"/>
        <end position="60"/>
    </location>
</feature>
<sequence length="455" mass="52636">MSDSKQDDLNVSIDLGSAVKSTTDLIGSAIGLLNASNERSKRKDAQYNTERRDINTSHEASMKDLNNSIVAERATRKHEIESLDGQLKRQEDRRSEQEKLFNERHSNLVERNNSAIRDTNIRHGKELVDFQKDANAQKESLKDRQSTEKTLIVNHHNAFKLEAERSTREFDILSQKRIGEEQQNLDNAREKMIFEKKDLAKMAVENEENHFKQRLELEEKNQAVIQETKSIMNDFENRESELNHVRLDGLSRMLESLSTDETNKINLETFSNLQRGAGEIRNNIFLMAGSIQVSIKSGDDRRFFKAAIKAQLTIEKLQIDIVKLREDLQISSYTLLDENKTEECLTYIEKNCDHLNELVNNEDLKIEYDSENIGKVLKKLLEQSAELVQNIVLKFEIPSENRFLKTTVEANQRLVEKFDSEKSIEASSSRIQPICENTQEYLEKGDQDKKEEKNE</sequence>
<keyword evidence="3" id="KW-1185">Reference proteome</keyword>
<dbReference type="AlphaFoldDB" id="A0A9P1IN69"/>
<accession>A0A9P1IN69</accession>
<reference evidence="2" key="1">
    <citation type="submission" date="2022-11" db="EMBL/GenBank/DDBJ databases">
        <authorList>
            <person name="Kikuchi T."/>
        </authorList>
    </citation>
    <scope>NUCLEOTIDE SEQUENCE</scope>
    <source>
        <strain evidence="2">PS1010</strain>
    </source>
</reference>
<dbReference type="EMBL" id="CANHGI010000004">
    <property type="protein sequence ID" value="CAI5447403.1"/>
    <property type="molecule type" value="Genomic_DNA"/>
</dbReference>